<dbReference type="EMBL" id="EQ962656">
    <property type="protein sequence ID" value="EED16094.1"/>
    <property type="molecule type" value="Genomic_DNA"/>
</dbReference>
<dbReference type="SUPFAM" id="SSF81606">
    <property type="entry name" value="PP2C-like"/>
    <property type="match status" value="1"/>
</dbReference>
<feature type="domain" description="PPM-type phosphatase" evidence="1">
    <location>
        <begin position="1"/>
        <end position="102"/>
    </location>
</feature>
<dbReference type="eggNOG" id="KOG0700">
    <property type="taxonomic scope" value="Eukaryota"/>
</dbReference>
<dbReference type="GeneID" id="8104051"/>
<dbReference type="Proteomes" id="UP000001745">
    <property type="component" value="Unassembled WGS sequence"/>
</dbReference>
<reference evidence="3" key="1">
    <citation type="journal article" date="2015" name="Genome Announc.">
        <title>Genome sequence of the AIDS-associated pathogen Penicillium marneffei (ATCC18224) and its near taxonomic relative Talaromyces stipitatus (ATCC10500).</title>
        <authorList>
            <person name="Nierman W.C."/>
            <person name="Fedorova-Abrams N.D."/>
            <person name="Andrianopoulos A."/>
        </authorList>
    </citation>
    <scope>NUCLEOTIDE SEQUENCE [LARGE SCALE GENOMIC DNA]</scope>
    <source>
        <strain evidence="3">ATCC 10500 / CBS 375.48 / QM 6759 / NRRL 1006</strain>
    </source>
</reference>
<dbReference type="PhylomeDB" id="B8ME17"/>
<evidence type="ECO:0000259" key="1">
    <source>
        <dbReference type="PROSITE" id="PS51746"/>
    </source>
</evidence>
<sequence length="102" mass="11518">MPVKLVHNRRKQAMSSDLTGRNKEEVTLLYSEHPREEGVAKNGRVLRMMYDIRTPPFLTAESVVVSIKIEPDKPSFLIMATDGMWDMLSSQQAVSLVGKSLE</sequence>
<dbReference type="HOGENOM" id="CLU_2279355_0_0_1"/>
<evidence type="ECO:0000313" key="2">
    <source>
        <dbReference type="EMBL" id="EED16094.1"/>
    </source>
</evidence>
<name>B8ME17_TALSN</name>
<accession>B8ME17</accession>
<dbReference type="Pfam" id="PF00481">
    <property type="entry name" value="PP2C"/>
    <property type="match status" value="1"/>
</dbReference>
<dbReference type="STRING" id="441959.B8ME17"/>
<dbReference type="Gene3D" id="3.60.40.10">
    <property type="entry name" value="PPM-type phosphatase domain"/>
    <property type="match status" value="1"/>
</dbReference>
<dbReference type="RefSeq" id="XP_002483328.1">
    <property type="nucleotide sequence ID" value="XM_002483283.1"/>
</dbReference>
<dbReference type="InterPro" id="IPR001932">
    <property type="entry name" value="PPM-type_phosphatase-like_dom"/>
</dbReference>
<dbReference type="InterPro" id="IPR036457">
    <property type="entry name" value="PPM-type-like_dom_sf"/>
</dbReference>
<protein>
    <submittedName>
        <fullName evidence="2">Pyruvate dehydrogenase, putative</fullName>
    </submittedName>
</protein>
<keyword evidence="2" id="KW-0670">Pyruvate</keyword>
<proteinExistence type="predicted"/>
<evidence type="ECO:0000313" key="3">
    <source>
        <dbReference type="Proteomes" id="UP000001745"/>
    </source>
</evidence>
<dbReference type="VEuPathDB" id="FungiDB:TSTA_012030"/>
<dbReference type="PROSITE" id="PS51746">
    <property type="entry name" value="PPM_2"/>
    <property type="match status" value="1"/>
</dbReference>
<gene>
    <name evidence="2" type="ORF">TSTA_012030</name>
</gene>
<dbReference type="AlphaFoldDB" id="B8ME17"/>
<dbReference type="OrthoDB" id="420076at2759"/>
<keyword evidence="3" id="KW-1185">Reference proteome</keyword>
<organism evidence="2 3">
    <name type="scientific">Talaromyces stipitatus (strain ATCC 10500 / CBS 375.48 / QM 6759 / NRRL 1006)</name>
    <name type="common">Penicillium stipitatum</name>
    <dbReference type="NCBI Taxonomy" id="441959"/>
    <lineage>
        <taxon>Eukaryota</taxon>
        <taxon>Fungi</taxon>
        <taxon>Dikarya</taxon>
        <taxon>Ascomycota</taxon>
        <taxon>Pezizomycotina</taxon>
        <taxon>Eurotiomycetes</taxon>
        <taxon>Eurotiomycetidae</taxon>
        <taxon>Eurotiales</taxon>
        <taxon>Trichocomaceae</taxon>
        <taxon>Talaromyces</taxon>
        <taxon>Talaromyces sect. Talaromyces</taxon>
    </lineage>
</organism>
<dbReference type="InParanoid" id="B8ME17"/>